<feature type="compositionally biased region" description="Low complexity" evidence="2">
    <location>
        <begin position="296"/>
        <end position="308"/>
    </location>
</feature>
<organism evidence="3 4">
    <name type="scientific">Umezakia ovalisporum FSS-43</name>
    <dbReference type="NCBI Taxonomy" id="2740520"/>
    <lineage>
        <taxon>Bacteria</taxon>
        <taxon>Bacillati</taxon>
        <taxon>Cyanobacteriota</taxon>
        <taxon>Cyanophyceae</taxon>
        <taxon>Nostocales</taxon>
        <taxon>Nodulariaceae</taxon>
        <taxon>Umezakia</taxon>
    </lineage>
</organism>
<proteinExistence type="predicted"/>
<comment type="caution">
    <text evidence="3">The sequence shown here is derived from an EMBL/GenBank/DDBJ whole genome shotgun (WGS) entry which is preliminary data.</text>
</comment>
<gene>
    <name evidence="3" type="ORF">NWP19_03505</name>
</gene>
<evidence type="ECO:0000256" key="2">
    <source>
        <dbReference type="SAM" id="MobiDB-lite"/>
    </source>
</evidence>
<dbReference type="Proteomes" id="UP001159371">
    <property type="component" value="Unassembled WGS sequence"/>
</dbReference>
<dbReference type="RefSeq" id="WP_280656432.1">
    <property type="nucleotide sequence ID" value="NZ_JANQDO010000026.1"/>
</dbReference>
<evidence type="ECO:0000313" key="4">
    <source>
        <dbReference type="Proteomes" id="UP001159371"/>
    </source>
</evidence>
<keyword evidence="4" id="KW-1185">Reference proteome</keyword>
<dbReference type="InterPro" id="IPR043129">
    <property type="entry name" value="ATPase_NBD"/>
</dbReference>
<name>A0ABT6K0I6_9CYAN</name>
<dbReference type="SUPFAM" id="SSF53067">
    <property type="entry name" value="Actin-like ATPase domain"/>
    <property type="match status" value="2"/>
</dbReference>
<evidence type="ECO:0000313" key="3">
    <source>
        <dbReference type="EMBL" id="MDH6055874.1"/>
    </source>
</evidence>
<feature type="region of interest" description="Disordered" evidence="2">
    <location>
        <begin position="290"/>
        <end position="316"/>
    </location>
</feature>
<sequence length="1271" mass="142235">MTSRVHEIQKLIADIDNLLNTSGKRLPRLLSNQAPEAKEVLEKIRNFLVQEKESEILNSNHQNQVNTEVRKSPLLDKFVNQGNSQCLEQQNQPEQEQGNLLIQQLKSELSSLIGPLQAELATMSQERENLRQEIRQLEQRKLHNYSLSQQWANQDQMIGEFLQLLISRIASNLTPEMVGGSASDNNPSSIELGSTRILHTSESSEQLQKLTYLTEELDQRLLSLDGTLNFVFEALQRNINTYHESLSQGLARMHSDGVQGEQLMANFVKNLSQHLQQQAQLTVFSFPELEKNQPLSPSTSSSVPTNPTDDMTDQTTQSWEFSLSKASSSLTVNDEQKDVIATDELGSMLLELGVDDSVSPRNIATELEQNDLESIDDEVAQLYASLLSTDNLISLNVDVEDLSSSHITPTTLTSEPEVIPANNIPQIIPTDAMEGVPRVLEPSVHHADVEPQSWQDFPVLSPTEVTSTDNLPVESRNADTITALTQLFTDVEAEEQILEIASHGEVSSVIAYSQQLQHEYLDNYIPAYSQESQCANLQDITLDEGQMQQLNQDLAKFDEIINPDLNLDVFPGFENSINQQPLMDSATANFPDSSVDVFEVNPISSPQTEADLHFSPSTETKDKVTTLETNADKQGSSMVTSNFVNNTDVALNTPESVWYLGIDVGTTGISAALLNRSSAIVYPIYWSAENQQGVTSFQQLFRLPAEVYLPTTSTQDTKAHDGESQQHNFYSVQLKPYLQIAIPYKNEQEKWEPVLQFNHFSAGPLIWVVRSLSKLLLTLKSDPHSTTQGLTASAVGLSQEIFHNIINNITGVICTCPSGWSEQYRFNLREAVLISKLVQHPQQIFFVEEAIASLLSILHGANGETVQIKDSQGLHLTKTRDDALVGHTFVINIGASTTEMTLVDLPKNLQQLAHRDFMLHSFPYGSNAIEQDIICQLLLTRKYGQPRNVNQEDNQTNTNNSWQWQPAFPGLDEMRWESLGLEELDLPQVGEPDIAARIRLQQKLESSVLGQAVLNAALTLKLILQQQDSFTLELADRRWVLQRRDLENHVLIPFVRRLNREFNKLLVARGIPTEAINQAILTGGLASLAVVNSWLRQKLSNSQIIQYLYLGENGTPSCSRVAYGLATLPLHPQVLEQSKQRYTDYFLFMKLLQLLPDRTLSFGEILQLFQDAGINTSICQQRLLAFLEGELPPGLIPGAPNSTWLNFGSQNNPDYTAIAGAPLFEKQGNLTYRPKFSQLLVLQRYLNAIKVSSQQPIQEPYTANFESLVIH</sequence>
<evidence type="ECO:0000256" key="1">
    <source>
        <dbReference type="SAM" id="Coils"/>
    </source>
</evidence>
<accession>A0ABT6K0I6</accession>
<protein>
    <submittedName>
        <fullName evidence="3">Uncharacterized protein</fullName>
    </submittedName>
</protein>
<reference evidence="3 4" key="1">
    <citation type="journal article" date="2023" name="J. Phycol.">
        <title>Chrysosporum ovalisporum is synonymous with the true-branching cyanobacterium Umezakia natans (Nostocales/Aphanizomenonaceae).</title>
        <authorList>
            <person name="McGregor G.B."/>
            <person name="Sendall B.C."/>
            <person name="Niiyama Y."/>
            <person name="Tuji A."/>
            <person name="Willis A."/>
        </authorList>
    </citation>
    <scope>NUCLEOTIDE SEQUENCE [LARGE SCALE GENOMIC DNA]</scope>
    <source>
        <strain evidence="3 4">FSS-43</strain>
    </source>
</reference>
<dbReference type="EMBL" id="JANQDO010000026">
    <property type="protein sequence ID" value="MDH6055874.1"/>
    <property type="molecule type" value="Genomic_DNA"/>
</dbReference>
<keyword evidence="1" id="KW-0175">Coiled coil</keyword>
<feature type="coiled-coil region" evidence="1">
    <location>
        <begin position="113"/>
        <end position="140"/>
    </location>
</feature>